<evidence type="ECO:0000313" key="7">
    <source>
        <dbReference type="Proteomes" id="UP000220158"/>
    </source>
</evidence>
<dbReference type="InterPro" id="IPR016024">
    <property type="entry name" value="ARM-type_fold"/>
</dbReference>
<dbReference type="InterPro" id="IPR001245">
    <property type="entry name" value="Ser-Thr/Tyr_kinase_cat_dom"/>
</dbReference>
<dbReference type="GO" id="GO:0005770">
    <property type="term" value="C:late endosome"/>
    <property type="evidence" value="ECO:0007669"/>
    <property type="project" value="TreeGrafter"/>
</dbReference>
<keyword evidence="4" id="KW-0472">Membrane</keyword>
<keyword evidence="3" id="KW-0677">Repeat</keyword>
<dbReference type="KEGG" id="prel:PRELSG_0500800"/>
<evidence type="ECO:0000256" key="1">
    <source>
        <dbReference type="ARBA" id="ARBA00022527"/>
    </source>
</evidence>
<keyword evidence="4" id="KW-0812">Transmembrane</keyword>
<dbReference type="GO" id="GO:0006623">
    <property type="term" value="P:protein targeting to vacuole"/>
    <property type="evidence" value="ECO:0007669"/>
    <property type="project" value="TreeGrafter"/>
</dbReference>
<dbReference type="EMBL" id="LN835300">
    <property type="protein sequence ID" value="CRG98850.1"/>
    <property type="molecule type" value="Genomic_DNA"/>
</dbReference>
<dbReference type="Gene3D" id="1.10.510.10">
    <property type="entry name" value="Transferase(Phosphotransferase) domain 1"/>
    <property type="match status" value="1"/>
</dbReference>
<dbReference type="Pfam" id="PF07714">
    <property type="entry name" value="PK_Tyr_Ser-Thr"/>
    <property type="match status" value="1"/>
</dbReference>
<keyword evidence="7" id="KW-1185">Reference proteome</keyword>
<keyword evidence="1 6" id="KW-0723">Serine/threonine-protein kinase</keyword>
<dbReference type="GO" id="GO:0071561">
    <property type="term" value="C:nucleus-vacuole junction"/>
    <property type="evidence" value="ECO:0007669"/>
    <property type="project" value="TreeGrafter"/>
</dbReference>
<keyword evidence="4" id="KW-1133">Transmembrane helix</keyword>
<dbReference type="GO" id="GO:0016236">
    <property type="term" value="P:macroautophagy"/>
    <property type="evidence" value="ECO:0007669"/>
    <property type="project" value="InterPro"/>
</dbReference>
<proteinExistence type="predicted"/>
<dbReference type="InterPro" id="IPR011989">
    <property type="entry name" value="ARM-like"/>
</dbReference>
<feature type="domain" description="Protein kinase" evidence="5">
    <location>
        <begin position="40"/>
        <end position="317"/>
    </location>
</feature>
<gene>
    <name evidence="6" type="primary">VPS15</name>
    <name evidence="6" type="ORF">PRELSG_0500800</name>
</gene>
<dbReference type="InterPro" id="IPR011009">
    <property type="entry name" value="Kinase-like_dom_sf"/>
</dbReference>
<evidence type="ECO:0000256" key="4">
    <source>
        <dbReference type="SAM" id="Phobius"/>
    </source>
</evidence>
<feature type="transmembrane region" description="Helical" evidence="4">
    <location>
        <begin position="135"/>
        <end position="159"/>
    </location>
</feature>
<dbReference type="GO" id="GO:0005524">
    <property type="term" value="F:ATP binding"/>
    <property type="evidence" value="ECO:0007669"/>
    <property type="project" value="InterPro"/>
</dbReference>
<keyword evidence="6" id="KW-0418">Kinase</keyword>
<evidence type="ECO:0000256" key="3">
    <source>
        <dbReference type="ARBA" id="ARBA00022737"/>
    </source>
</evidence>
<sequence>MGNTLYSNIGHSTTDLDDIYCKYVNNIYNIYNYLFKYEHFFFMNTYTLNNFYHVLEGINNNEGHVLIKICKLTSESQKIKRILYTLKFLFSFDLFPNVLPYNRMSVYENNIYIYRRFIFKNLDHYLFNERNNYSFYYFFIFQIFLSIIQLHSLGIYHGHIKTENFLIQNNMHILITDINILNNYLYFIPKIRYKNKRKGRLKKLQEDIFNLGLLILEILLNDKNIYYLFLNGNFDDDDNFYTGTKKQKKLYLLEDTKYQRLDNFNLSKKKNSEKFFHALSLPIINKRIKIEEHDFFQKNKNLRMNIDKYRYYNYHYINNINYINIYNDIYNNVTSYSVIKNNRESFSYGKDNILKSKTLLCNNNENSINEDIHSYSDFDILNDKREVKNKLSHNLNFQKKYDLFSDNSYMLLNNLKKKKDKKNKKCKNNKTVPYKIWKVVNLVKNPFIIYSLINHFFIQKNNNIFKIFSYWSYYVFPSTYKYVFFPLSILQLHPLFKNSNFFILLIHFNLPFILFHLDIFSEKEKEKYMLLKLVMKNWHNHYENKNFNVFDKNYIYTDSADKYKSSYKKLFYYKKIVNLFTTSVNKHQMRTYIIDTNLNNQIKKQILQQWIGYKQEKKEEKKKCYHCKSYFPFPVLSYKNTHSFYKNFLEFYKLLYYCIFYKEKSYMDIFGCLEFYKKNIYSPLFNDFYFKKSVSYTNKKLHKWSFNEDIHILVNMIISSYNSISYESIKILAIEIIYCIIYHLSDSTLNKEIVSFLLYCFNNSTDKIKVIILKCFYKIINNTNTYEHMHMYIEKFLPKFYLLKNSENYEKYFYAKYFPLFSFITIQYIYNASLLKKKNKAIKNTLSEVKYMEILNEIRNQLIFLLNCSNDEILFEFYENINKFCKIMNKKWVKIYILPYLLTNIYKSENKFIRAMCAKTTIRIIYYINQKKIYKIFFKYLKPLFFEKNELMLELILCECNFILKKNYKKYNANKQKVWIFFKKIRLNHLLDHPSGIIRNLVQTLKTNLQKNIMLKNVLKCA</sequence>
<dbReference type="Pfam" id="PF22956">
    <property type="entry name" value="VPS15-like_hel"/>
    <property type="match status" value="1"/>
</dbReference>
<dbReference type="InterPro" id="IPR000719">
    <property type="entry name" value="Prot_kinase_dom"/>
</dbReference>
<dbReference type="SUPFAM" id="SSF48371">
    <property type="entry name" value="ARM repeat"/>
    <property type="match status" value="1"/>
</dbReference>
<dbReference type="OrthoDB" id="242910at2759"/>
<dbReference type="SUPFAM" id="SSF56112">
    <property type="entry name" value="Protein kinase-like (PK-like)"/>
    <property type="match status" value="1"/>
</dbReference>
<dbReference type="Gene3D" id="1.25.10.10">
    <property type="entry name" value="Leucine-rich Repeat Variant"/>
    <property type="match status" value="1"/>
</dbReference>
<keyword evidence="6" id="KW-0808">Transferase</keyword>
<dbReference type="GO" id="GO:0004674">
    <property type="term" value="F:protein serine/threonine kinase activity"/>
    <property type="evidence" value="ECO:0007669"/>
    <property type="project" value="UniProtKB-KW"/>
</dbReference>
<name>A0A1J1H1Q0_PLARL</name>
<dbReference type="PANTHER" id="PTHR17583:SF0">
    <property type="entry name" value="PHOSPHOINOSITIDE 3-KINASE REGULATORY SUBUNIT 4"/>
    <property type="match status" value="1"/>
</dbReference>
<dbReference type="AlphaFoldDB" id="A0A1J1H1Q0"/>
<reference evidence="6 7" key="1">
    <citation type="submission" date="2015-04" db="EMBL/GenBank/DDBJ databases">
        <authorList>
            <consortium name="Pathogen Informatics"/>
        </authorList>
    </citation>
    <scope>NUCLEOTIDE SEQUENCE [LARGE SCALE GENOMIC DNA]</scope>
    <source>
        <strain evidence="6 7">SGS1</strain>
    </source>
</reference>
<dbReference type="GO" id="GO:0034272">
    <property type="term" value="C:phosphatidylinositol 3-kinase complex, class III, type II"/>
    <property type="evidence" value="ECO:0007669"/>
    <property type="project" value="TreeGrafter"/>
</dbReference>
<dbReference type="InterPro" id="IPR055231">
    <property type="entry name" value="2AA_helical"/>
</dbReference>
<dbReference type="GO" id="GO:0045324">
    <property type="term" value="P:late endosome to vacuole transport"/>
    <property type="evidence" value="ECO:0007669"/>
    <property type="project" value="InterPro"/>
</dbReference>
<evidence type="ECO:0000313" key="6">
    <source>
        <dbReference type="EMBL" id="CRG98850.1"/>
    </source>
</evidence>
<dbReference type="GeneID" id="39734951"/>
<evidence type="ECO:0000256" key="2">
    <source>
        <dbReference type="ARBA" id="ARBA00022574"/>
    </source>
</evidence>
<dbReference type="VEuPathDB" id="PlasmoDB:PRELSG_0500800"/>
<dbReference type="GO" id="GO:0034271">
    <property type="term" value="C:phosphatidylinositol 3-kinase complex, class III, type I"/>
    <property type="evidence" value="ECO:0007669"/>
    <property type="project" value="TreeGrafter"/>
</dbReference>
<dbReference type="PROSITE" id="PS50011">
    <property type="entry name" value="PROTEIN_KINASE_DOM"/>
    <property type="match status" value="1"/>
</dbReference>
<dbReference type="Proteomes" id="UP000220158">
    <property type="component" value="Chromosome 5"/>
</dbReference>
<evidence type="ECO:0000259" key="5">
    <source>
        <dbReference type="PROSITE" id="PS50011"/>
    </source>
</evidence>
<dbReference type="RefSeq" id="XP_028531859.1">
    <property type="nucleotide sequence ID" value="XM_028675252.1"/>
</dbReference>
<accession>A0A1J1H1Q0</accession>
<dbReference type="InterPro" id="IPR045162">
    <property type="entry name" value="Vps15-like"/>
</dbReference>
<keyword evidence="2" id="KW-0853">WD repeat</keyword>
<dbReference type="OMA" id="CHVLEGI"/>
<protein>
    <submittedName>
        <fullName evidence="6">Serine/threonine protein kinase VPS15, putative</fullName>
    </submittedName>
</protein>
<feature type="transmembrane region" description="Helical" evidence="4">
    <location>
        <begin position="171"/>
        <end position="188"/>
    </location>
</feature>
<dbReference type="PANTHER" id="PTHR17583">
    <property type="entry name" value="PHOSPHOINOSITIDE 3-KINASE REGULATORY SUBUNIT 4"/>
    <property type="match status" value="1"/>
</dbReference>
<organism evidence="6 7">
    <name type="scientific">Plasmodium relictum</name>
    <dbReference type="NCBI Taxonomy" id="85471"/>
    <lineage>
        <taxon>Eukaryota</taxon>
        <taxon>Sar</taxon>
        <taxon>Alveolata</taxon>
        <taxon>Apicomplexa</taxon>
        <taxon>Aconoidasida</taxon>
        <taxon>Haemosporida</taxon>
        <taxon>Plasmodiidae</taxon>
        <taxon>Plasmodium</taxon>
        <taxon>Plasmodium (Haemamoeba)</taxon>
    </lineage>
</organism>